<dbReference type="GO" id="GO:0005886">
    <property type="term" value="C:plasma membrane"/>
    <property type="evidence" value="ECO:0007669"/>
    <property type="project" value="UniProtKB-SubCell"/>
</dbReference>
<dbReference type="PANTHER" id="PTHR37305">
    <property type="entry name" value="INTEGRAL MEMBRANE PROTEIN-RELATED"/>
    <property type="match status" value="1"/>
</dbReference>
<feature type="transmembrane region" description="Helical" evidence="1">
    <location>
        <begin position="122"/>
        <end position="147"/>
    </location>
</feature>
<feature type="transmembrane region" description="Helical" evidence="1">
    <location>
        <begin position="12"/>
        <end position="33"/>
    </location>
</feature>
<dbReference type="EMBL" id="DVLW01000060">
    <property type="protein sequence ID" value="HIT93990.1"/>
    <property type="molecule type" value="Genomic_DNA"/>
</dbReference>
<keyword evidence="1" id="KW-0472">Membrane</keyword>
<dbReference type="AlphaFoldDB" id="A0A9D1H5B2"/>
<evidence type="ECO:0000313" key="2">
    <source>
        <dbReference type="EMBL" id="HIT93990.1"/>
    </source>
</evidence>
<feature type="transmembrane region" description="Helical" evidence="1">
    <location>
        <begin position="232"/>
        <end position="253"/>
    </location>
</feature>
<keyword evidence="1" id="KW-0812">Transmembrane</keyword>
<feature type="transmembrane region" description="Helical" evidence="1">
    <location>
        <begin position="68"/>
        <end position="90"/>
    </location>
</feature>
<feature type="transmembrane region" description="Helical" evidence="1">
    <location>
        <begin position="159"/>
        <end position="181"/>
    </location>
</feature>
<proteinExistence type="predicted"/>
<dbReference type="PANTHER" id="PTHR37305:SF1">
    <property type="entry name" value="MEMBRANE PROTEIN"/>
    <property type="match status" value="1"/>
</dbReference>
<accession>A0A9D1H5B2</accession>
<feature type="transmembrane region" description="Helical" evidence="1">
    <location>
        <begin position="188"/>
        <end position="206"/>
    </location>
</feature>
<reference evidence="2" key="1">
    <citation type="submission" date="2020-10" db="EMBL/GenBank/DDBJ databases">
        <authorList>
            <person name="Gilroy R."/>
        </authorList>
    </citation>
    <scope>NUCLEOTIDE SEQUENCE</scope>
    <source>
        <strain evidence="2">ChiBcec7-5410</strain>
    </source>
</reference>
<evidence type="ECO:0000256" key="1">
    <source>
        <dbReference type="SAM" id="Phobius"/>
    </source>
</evidence>
<sequence>MILIKHELKQSAKSFLIWTLSISMFIMVCVFMFPEIEQEMGSASEMFASMGAFSDAFGLNELDMGSLMGFYSVECGSILGIGGAFFAALTGANILSKEEKDHTAEFLMAHPISRIRIITEKLLAVVSLVLLLNLFIFIISVASMGMIGEEIPWRNLSLLHIANLLMQLEVAGVCFGLSAFLRRGSTGAGLGLAAGLYFLNIVANISDQAEFLNYLTPFAYTDGADILSDGQLNAGIIALGMVYMLVSVGAAYWKYTRKDIHC</sequence>
<organism evidence="2 3">
    <name type="scientific">Candidatus Faecivivens stercoripullorum</name>
    <dbReference type="NCBI Taxonomy" id="2840805"/>
    <lineage>
        <taxon>Bacteria</taxon>
        <taxon>Bacillati</taxon>
        <taxon>Bacillota</taxon>
        <taxon>Clostridia</taxon>
        <taxon>Eubacteriales</taxon>
        <taxon>Oscillospiraceae</taxon>
        <taxon>Oscillospiraceae incertae sedis</taxon>
        <taxon>Candidatus Faecivivens</taxon>
    </lineage>
</organism>
<evidence type="ECO:0000313" key="3">
    <source>
        <dbReference type="Proteomes" id="UP000824160"/>
    </source>
</evidence>
<protein>
    <submittedName>
        <fullName evidence="2">ABC transporter permease subunit</fullName>
    </submittedName>
</protein>
<gene>
    <name evidence="2" type="ORF">IAC43_02270</name>
</gene>
<comment type="caution">
    <text evidence="2">The sequence shown here is derived from an EMBL/GenBank/DDBJ whole genome shotgun (WGS) entry which is preliminary data.</text>
</comment>
<dbReference type="Proteomes" id="UP000824160">
    <property type="component" value="Unassembled WGS sequence"/>
</dbReference>
<reference evidence="2" key="2">
    <citation type="journal article" date="2021" name="PeerJ">
        <title>Extensive microbial diversity within the chicken gut microbiome revealed by metagenomics and culture.</title>
        <authorList>
            <person name="Gilroy R."/>
            <person name="Ravi A."/>
            <person name="Getino M."/>
            <person name="Pursley I."/>
            <person name="Horton D.L."/>
            <person name="Alikhan N.F."/>
            <person name="Baker D."/>
            <person name="Gharbi K."/>
            <person name="Hall N."/>
            <person name="Watson M."/>
            <person name="Adriaenssens E.M."/>
            <person name="Foster-Nyarko E."/>
            <person name="Jarju S."/>
            <person name="Secka A."/>
            <person name="Antonio M."/>
            <person name="Oren A."/>
            <person name="Chaudhuri R.R."/>
            <person name="La Ragione R."/>
            <person name="Hildebrand F."/>
            <person name="Pallen M.J."/>
        </authorList>
    </citation>
    <scope>NUCLEOTIDE SEQUENCE</scope>
    <source>
        <strain evidence="2">ChiBcec7-5410</strain>
    </source>
</reference>
<dbReference type="Pfam" id="PF12679">
    <property type="entry name" value="ABC2_membrane_2"/>
    <property type="match status" value="1"/>
</dbReference>
<keyword evidence="1" id="KW-1133">Transmembrane helix</keyword>
<name>A0A9D1H5B2_9FIRM</name>
<dbReference type="GO" id="GO:0140359">
    <property type="term" value="F:ABC-type transporter activity"/>
    <property type="evidence" value="ECO:0007669"/>
    <property type="project" value="InterPro"/>
</dbReference>